<organism evidence="7">
    <name type="scientific">Thermofilum pendens</name>
    <dbReference type="NCBI Taxonomy" id="2269"/>
    <lineage>
        <taxon>Archaea</taxon>
        <taxon>Thermoproteota</taxon>
        <taxon>Thermoprotei</taxon>
        <taxon>Thermofilales</taxon>
        <taxon>Thermofilaceae</taxon>
        <taxon>Thermofilum</taxon>
    </lineage>
</organism>
<name>A0A7C4D215_THEPE</name>
<keyword evidence="3 5" id="KW-1133">Transmembrane helix</keyword>
<feature type="transmembrane region" description="Helical" evidence="5">
    <location>
        <begin position="291"/>
        <end position="308"/>
    </location>
</feature>
<evidence type="ECO:0000256" key="2">
    <source>
        <dbReference type="ARBA" id="ARBA00022692"/>
    </source>
</evidence>
<protein>
    <submittedName>
        <fullName evidence="7">ABC transporter permease</fullName>
    </submittedName>
</protein>
<keyword evidence="2 5" id="KW-0812">Transmembrane</keyword>
<accession>A0A7C4D215</accession>
<reference evidence="7" key="1">
    <citation type="journal article" date="2020" name="mSystems">
        <title>Genome- and Community-Level Interaction Insights into Carbon Utilization and Element Cycling Functions of Hydrothermarchaeota in Hydrothermal Sediment.</title>
        <authorList>
            <person name="Zhou Z."/>
            <person name="Liu Y."/>
            <person name="Xu W."/>
            <person name="Pan J."/>
            <person name="Luo Z.H."/>
            <person name="Li M."/>
        </authorList>
    </citation>
    <scope>NUCLEOTIDE SEQUENCE</scope>
    <source>
        <strain evidence="7">SpSt-649</strain>
    </source>
</reference>
<dbReference type="PANTHER" id="PTHR43839">
    <property type="entry name" value="OPPC IN A BINDING PROTEIN-DEPENDENT TRANSPORT SYSTEM"/>
    <property type="match status" value="1"/>
</dbReference>
<feature type="transmembrane region" description="Helical" evidence="5">
    <location>
        <begin position="246"/>
        <end position="279"/>
    </location>
</feature>
<dbReference type="PROSITE" id="PS50928">
    <property type="entry name" value="ABC_TM1"/>
    <property type="match status" value="1"/>
</dbReference>
<keyword evidence="5" id="KW-0813">Transport</keyword>
<proteinExistence type="inferred from homology"/>
<evidence type="ECO:0000256" key="3">
    <source>
        <dbReference type="ARBA" id="ARBA00022989"/>
    </source>
</evidence>
<evidence type="ECO:0000256" key="5">
    <source>
        <dbReference type="RuleBase" id="RU363032"/>
    </source>
</evidence>
<dbReference type="PANTHER" id="PTHR43839:SF1">
    <property type="entry name" value="OPPC IN A BINDING PROTEIN-DEPENDENT TRANSPORT SYSTEM"/>
    <property type="match status" value="1"/>
</dbReference>
<sequence length="457" mass="50688">MYYKSGVAGLLLITLLVALSIYTVIALPVDRAIYLWRSSEIWLDNPRTAAPEWVQFFVGRELPKTVVLDSRAAKLGVAKSSTPIFGTNMKKILIEFSFEYSYDDFPSEVNVFLNAKAAKQLPVLKVIWVKPSGDAITLIETAMSGPNMSLYVTASEHVLRNMVGYVTAKFGFQPSDRCTQLRLLFGQYTPDALRTGDMVIEKGRYRLIIDATVFDEQDDLDAKLVVYGLVHGIAGTDHLRRPLEIALLWGAPVALAFGLTASLVTSLVQMIIATIGAYYGGLLDSLIQRITEIYMVLPFLPFLIMISVFYQVNIWVILVVVIVLSIFGGGIKSTRALVMQIKEYPYIEAARTYGASNMRIIFLYIIPKILPPIVPGLISAVPGFVFLEAALAFLGLGDPLLPTWGKVINDAFENGAVYKGYYYWVLEPSALLILTGIAFALFGFALDRIVNPRLREL</sequence>
<keyword evidence="4 5" id="KW-0472">Membrane</keyword>
<feature type="transmembrane region" description="Helical" evidence="5">
    <location>
        <begin position="369"/>
        <end position="394"/>
    </location>
</feature>
<evidence type="ECO:0000313" key="7">
    <source>
        <dbReference type="EMBL" id="HGM46362.1"/>
    </source>
</evidence>
<feature type="domain" description="ABC transmembrane type-1" evidence="6">
    <location>
        <begin position="255"/>
        <end position="443"/>
    </location>
</feature>
<dbReference type="GO" id="GO:0055085">
    <property type="term" value="P:transmembrane transport"/>
    <property type="evidence" value="ECO:0007669"/>
    <property type="project" value="InterPro"/>
</dbReference>
<gene>
    <name evidence="7" type="ORF">ENU21_01235</name>
</gene>
<dbReference type="EMBL" id="DTBQ01000035">
    <property type="protein sequence ID" value="HGM46362.1"/>
    <property type="molecule type" value="Genomic_DNA"/>
</dbReference>
<dbReference type="InterPro" id="IPR000515">
    <property type="entry name" value="MetI-like"/>
</dbReference>
<dbReference type="CDD" id="cd06261">
    <property type="entry name" value="TM_PBP2"/>
    <property type="match status" value="1"/>
</dbReference>
<comment type="subcellular location">
    <subcellularLocation>
        <location evidence="5">Cell membrane</location>
        <topology evidence="5">Multi-pass membrane protein</topology>
    </subcellularLocation>
    <subcellularLocation>
        <location evidence="1">Membrane</location>
        <topology evidence="1">Multi-pass membrane protein</topology>
    </subcellularLocation>
</comment>
<comment type="caution">
    <text evidence="7">The sequence shown here is derived from an EMBL/GenBank/DDBJ whole genome shotgun (WGS) entry which is preliminary data.</text>
</comment>
<dbReference type="Gene3D" id="1.10.3720.10">
    <property type="entry name" value="MetI-like"/>
    <property type="match status" value="1"/>
</dbReference>
<evidence type="ECO:0000256" key="1">
    <source>
        <dbReference type="ARBA" id="ARBA00004141"/>
    </source>
</evidence>
<dbReference type="Pfam" id="PF00528">
    <property type="entry name" value="BPD_transp_1"/>
    <property type="match status" value="1"/>
</dbReference>
<feature type="transmembrane region" description="Helical" evidence="5">
    <location>
        <begin position="421"/>
        <end position="446"/>
    </location>
</feature>
<comment type="similarity">
    <text evidence="5">Belongs to the binding-protein-dependent transport system permease family.</text>
</comment>
<evidence type="ECO:0000256" key="4">
    <source>
        <dbReference type="ARBA" id="ARBA00023136"/>
    </source>
</evidence>
<feature type="transmembrane region" description="Helical" evidence="5">
    <location>
        <begin position="314"/>
        <end position="331"/>
    </location>
</feature>
<dbReference type="InterPro" id="IPR035906">
    <property type="entry name" value="MetI-like_sf"/>
</dbReference>
<dbReference type="AlphaFoldDB" id="A0A7C4D215"/>
<evidence type="ECO:0000259" key="6">
    <source>
        <dbReference type="PROSITE" id="PS50928"/>
    </source>
</evidence>
<dbReference type="SUPFAM" id="SSF161098">
    <property type="entry name" value="MetI-like"/>
    <property type="match status" value="1"/>
</dbReference>
<dbReference type="GO" id="GO:0005886">
    <property type="term" value="C:plasma membrane"/>
    <property type="evidence" value="ECO:0007669"/>
    <property type="project" value="UniProtKB-SubCell"/>
</dbReference>